<sequence>MVADFKSPLLQKFGVFEASGVDAGVAAHYGEPLKEQRRFILGAEKFVVADYSHLDVVTVSGPDRHSWMTTLSSQIMDGMRRGDSRELTLLSAQGRVEFVPFAVEDGDKLWLIAESGQGEDLAAFLNSMKFMLRVDIENVSAEYGILVSFDDPRTSEKAPKALQKALIFSDPWPGVVAGGTAYTEIDPGEHPGQGLRRFFSIIPLADLLDIAPEVSLSGMWAAEALRIEAWRPRYGNEVDEKTIPHELDLMRTAVHLEKGCYKGQETVARVHNLGHPPRRLVFLDLDGSEHTLPKVGASVYVGTKKVGKVTSVAQHWEAGPIALAVIKRNVDPAAVLSVVDEPREDDSSTPSVQYAATQTVIVSPDAGQVAGRRDMGNFFRG</sequence>
<evidence type="ECO:0000313" key="2">
    <source>
        <dbReference type="EMBL" id="QNV40945.1"/>
    </source>
</evidence>
<protein>
    <submittedName>
        <fullName evidence="2">Folate-binding protein YgfZ</fullName>
    </submittedName>
</protein>
<dbReference type="RefSeq" id="WP_190618596.1">
    <property type="nucleotide sequence ID" value="NZ_CP061538.1"/>
</dbReference>
<dbReference type="SUPFAM" id="SSF103025">
    <property type="entry name" value="Folate-binding domain"/>
    <property type="match status" value="1"/>
</dbReference>
<dbReference type="GO" id="GO:0016226">
    <property type="term" value="P:iron-sulfur cluster assembly"/>
    <property type="evidence" value="ECO:0007669"/>
    <property type="project" value="TreeGrafter"/>
</dbReference>
<keyword evidence="1" id="KW-0809">Transit peptide</keyword>
<name>A0A7H2BMP9_9MICC</name>
<organism evidence="2 3">
    <name type="scientific">Rothia amarae</name>
    <dbReference type="NCBI Taxonomy" id="169480"/>
    <lineage>
        <taxon>Bacteria</taxon>
        <taxon>Bacillati</taxon>
        <taxon>Actinomycetota</taxon>
        <taxon>Actinomycetes</taxon>
        <taxon>Micrococcales</taxon>
        <taxon>Micrococcaceae</taxon>
        <taxon>Rothia</taxon>
    </lineage>
</organism>
<dbReference type="Proteomes" id="UP000516421">
    <property type="component" value="Chromosome"/>
</dbReference>
<evidence type="ECO:0000256" key="1">
    <source>
        <dbReference type="ARBA" id="ARBA00022946"/>
    </source>
</evidence>
<dbReference type="NCBIfam" id="TIGR03317">
    <property type="entry name" value="ygfZ_signature"/>
    <property type="match status" value="1"/>
</dbReference>
<dbReference type="InterPro" id="IPR017703">
    <property type="entry name" value="YgfZ/GCV_T_CS"/>
</dbReference>
<dbReference type="KEGG" id="rama:IDM48_02895"/>
<gene>
    <name evidence="2" type="ORF">IDM48_02895</name>
</gene>
<dbReference type="EMBL" id="CP061538">
    <property type="protein sequence ID" value="QNV40945.1"/>
    <property type="molecule type" value="Genomic_DNA"/>
</dbReference>
<dbReference type="PANTHER" id="PTHR22602">
    <property type="entry name" value="TRANSFERASE CAF17, MITOCHONDRIAL-RELATED"/>
    <property type="match status" value="1"/>
</dbReference>
<dbReference type="AlphaFoldDB" id="A0A7H2BMP9"/>
<dbReference type="InterPro" id="IPR045179">
    <property type="entry name" value="YgfZ/GcvT"/>
</dbReference>
<reference evidence="2 3" key="1">
    <citation type="submission" date="2020-09" db="EMBL/GenBank/DDBJ databases">
        <title>Investigation of environmental microbe.</title>
        <authorList>
            <person name="Ou Y."/>
            <person name="Kang Q."/>
        </authorList>
    </citation>
    <scope>NUCLEOTIDE SEQUENCE [LARGE SCALE GENOMIC DNA]</scope>
    <source>
        <strain evidence="2 3">KJZ-9</strain>
    </source>
</reference>
<keyword evidence="3" id="KW-1185">Reference proteome</keyword>
<accession>A0A7H2BMP9</accession>
<evidence type="ECO:0000313" key="3">
    <source>
        <dbReference type="Proteomes" id="UP000516421"/>
    </source>
</evidence>
<dbReference type="PANTHER" id="PTHR22602:SF0">
    <property type="entry name" value="TRANSFERASE CAF17, MITOCHONDRIAL-RELATED"/>
    <property type="match status" value="1"/>
</dbReference>
<dbReference type="Gene3D" id="3.30.1360.120">
    <property type="entry name" value="Probable tRNA modification gtpase trme, domain 1"/>
    <property type="match status" value="1"/>
</dbReference>
<dbReference type="InterPro" id="IPR027266">
    <property type="entry name" value="TrmE/GcvT-like"/>
</dbReference>
<proteinExistence type="predicted"/>